<organism evidence="1 2">
    <name type="scientific">Botryotinia fuckeliana (strain T4)</name>
    <name type="common">Noble rot fungus</name>
    <name type="synonym">Botrytis cinerea</name>
    <dbReference type="NCBI Taxonomy" id="999810"/>
    <lineage>
        <taxon>Eukaryota</taxon>
        <taxon>Fungi</taxon>
        <taxon>Dikarya</taxon>
        <taxon>Ascomycota</taxon>
        <taxon>Pezizomycotina</taxon>
        <taxon>Leotiomycetes</taxon>
        <taxon>Helotiales</taxon>
        <taxon>Sclerotiniaceae</taxon>
        <taxon>Botrytis</taxon>
    </lineage>
</organism>
<proteinExistence type="predicted"/>
<dbReference type="HOGENOM" id="CLU_3384661_0_0_1"/>
<evidence type="ECO:0000313" key="2">
    <source>
        <dbReference type="Proteomes" id="UP000008177"/>
    </source>
</evidence>
<gene>
    <name evidence="1" type="ORF">BofuT4_uP043060.1</name>
</gene>
<dbReference type="AlphaFoldDB" id="G2Y205"/>
<dbReference type="EMBL" id="FQ790282">
    <property type="protein sequence ID" value="CCD46695.1"/>
    <property type="molecule type" value="Genomic_DNA"/>
</dbReference>
<evidence type="ECO:0000313" key="1">
    <source>
        <dbReference type="EMBL" id="CCD46695.1"/>
    </source>
</evidence>
<dbReference type="InParanoid" id="G2Y205"/>
<dbReference type="Proteomes" id="UP000008177">
    <property type="component" value="Unplaced contigs"/>
</dbReference>
<accession>G2Y205</accession>
<reference evidence="2" key="1">
    <citation type="journal article" date="2011" name="PLoS Genet.">
        <title>Genomic analysis of the necrotrophic fungal pathogens Sclerotinia sclerotiorum and Botrytis cinerea.</title>
        <authorList>
            <person name="Amselem J."/>
            <person name="Cuomo C.A."/>
            <person name="van Kan J.A."/>
            <person name="Viaud M."/>
            <person name="Benito E.P."/>
            <person name="Couloux A."/>
            <person name="Coutinho P.M."/>
            <person name="de Vries R.P."/>
            <person name="Dyer P.S."/>
            <person name="Fillinger S."/>
            <person name="Fournier E."/>
            <person name="Gout L."/>
            <person name="Hahn M."/>
            <person name="Kohn L."/>
            <person name="Lapalu N."/>
            <person name="Plummer K.M."/>
            <person name="Pradier J.M."/>
            <person name="Quevillon E."/>
            <person name="Sharon A."/>
            <person name="Simon A."/>
            <person name="ten Have A."/>
            <person name="Tudzynski B."/>
            <person name="Tudzynski P."/>
            <person name="Wincker P."/>
            <person name="Andrew M."/>
            <person name="Anthouard V."/>
            <person name="Beever R.E."/>
            <person name="Beffa R."/>
            <person name="Benoit I."/>
            <person name="Bouzid O."/>
            <person name="Brault B."/>
            <person name="Chen Z."/>
            <person name="Choquer M."/>
            <person name="Collemare J."/>
            <person name="Cotton P."/>
            <person name="Danchin E.G."/>
            <person name="Da Silva C."/>
            <person name="Gautier A."/>
            <person name="Giraud C."/>
            <person name="Giraud T."/>
            <person name="Gonzalez C."/>
            <person name="Grossetete S."/>
            <person name="Guldener U."/>
            <person name="Henrissat B."/>
            <person name="Howlett B.J."/>
            <person name="Kodira C."/>
            <person name="Kretschmer M."/>
            <person name="Lappartient A."/>
            <person name="Leroch M."/>
            <person name="Levis C."/>
            <person name="Mauceli E."/>
            <person name="Neuveglise C."/>
            <person name="Oeser B."/>
            <person name="Pearson M."/>
            <person name="Poulain J."/>
            <person name="Poussereau N."/>
            <person name="Quesneville H."/>
            <person name="Rascle C."/>
            <person name="Schumacher J."/>
            <person name="Segurens B."/>
            <person name="Sexton A."/>
            <person name="Silva E."/>
            <person name="Sirven C."/>
            <person name="Soanes D.M."/>
            <person name="Talbot N.J."/>
            <person name="Templeton M."/>
            <person name="Yandava C."/>
            <person name="Yarden O."/>
            <person name="Zeng Q."/>
            <person name="Rollins J.A."/>
            <person name="Lebrun M.H."/>
            <person name="Dickman M."/>
        </authorList>
    </citation>
    <scope>NUCLEOTIDE SEQUENCE [LARGE SCALE GENOMIC DNA]</scope>
    <source>
        <strain evidence="2">T4</strain>
    </source>
</reference>
<name>G2Y205_BOTF4</name>
<sequence length="33" mass="3631">MPKRCIQGSFHKPTQVSMACITFKLCFGGDGEL</sequence>
<protein>
    <submittedName>
        <fullName evidence="1">Uncharacterized protein</fullName>
    </submittedName>
</protein>